<evidence type="ECO:0000256" key="7">
    <source>
        <dbReference type="SAM" id="MobiDB-lite"/>
    </source>
</evidence>
<evidence type="ECO:0000259" key="8">
    <source>
        <dbReference type="Pfam" id="PF04904"/>
    </source>
</evidence>
<evidence type="ECO:0000256" key="5">
    <source>
        <dbReference type="ARBA" id="ARBA00023163"/>
    </source>
</evidence>
<evidence type="ECO:0000313" key="10">
    <source>
        <dbReference type="EMBL" id="CAD7083356.1"/>
    </source>
</evidence>
<feature type="compositionally biased region" description="Polar residues" evidence="7">
    <location>
        <begin position="410"/>
        <end position="419"/>
    </location>
</feature>
<feature type="region of interest" description="Disordered" evidence="7">
    <location>
        <begin position="454"/>
        <end position="509"/>
    </location>
</feature>
<keyword evidence="6" id="KW-0539">Nucleus</keyword>
<evidence type="ECO:0000256" key="3">
    <source>
        <dbReference type="ARBA" id="ARBA00022491"/>
    </source>
</evidence>
<feature type="compositionally biased region" description="Basic and acidic residues" evidence="7">
    <location>
        <begin position="498"/>
        <end position="509"/>
    </location>
</feature>
<sequence>MDQTAAGGSTSTTVVAAGVTSIASTSSVIVQSGQEEGSSSIALGGGIQATVTAAGSAGAIGTSQISGPGTTPLLVESQQRSISAAPSATPSPVLSPPGKIFGRNSNGTMVATSAPSNEAELQLYRVLQRASLLAYYDTLLEMGGDDVQQLCDAGEEEFLEIMALVGMASKPLHVRRLQKALHEWANNPLAFQTPLPSVDPSQIMYSPEPSTSRSKFMVSPGFTPTPLMGAAPHGTVGLTTLTTPTGIPSQVTSSSPQLTPTLTEAQVVRLSMAAEKLARELPQPEPRPHSSKKRTSREIEQVMAMSENDPRRMDEIRKYAAIYGRFDCKRRAEKPLTLHEVCINEAAAQICRFVPPLLTRRDELFPLARRIVKDCGFGHSASIARFGLVQQQSRLDEGDLSSAGKRQRLSGETTSMSSDYSKDIMEESRNNIFAMYQKLGRPFDLSDITKFSQSRSDFEDNDNDSRFSFSNSSSPPLQLNGSEVDTTASGNVAPVREPSCDNGRDEGHKSPLPCTSEILPTSPLGVQVIAASGGHIIAVANPALAMSPALNESLTIKREAVSPDI</sequence>
<dbReference type="AlphaFoldDB" id="A0A7R8YSA0"/>
<dbReference type="InterPro" id="IPR006988">
    <property type="entry name" value="Nab_N"/>
</dbReference>
<dbReference type="FunCoup" id="A0A7R8YSA0">
    <property type="interactions" value="177"/>
</dbReference>
<evidence type="ECO:0000259" key="9">
    <source>
        <dbReference type="Pfam" id="PF04905"/>
    </source>
</evidence>
<feature type="region of interest" description="Disordered" evidence="7">
    <location>
        <begin position="76"/>
        <end position="97"/>
    </location>
</feature>
<dbReference type="GO" id="GO:0045892">
    <property type="term" value="P:negative regulation of DNA-templated transcription"/>
    <property type="evidence" value="ECO:0007669"/>
    <property type="project" value="InterPro"/>
</dbReference>
<dbReference type="EMBL" id="LR899010">
    <property type="protein sequence ID" value="CAD7083356.1"/>
    <property type="molecule type" value="Genomic_DNA"/>
</dbReference>
<dbReference type="Pfam" id="PF04905">
    <property type="entry name" value="NCD2"/>
    <property type="match status" value="1"/>
</dbReference>
<evidence type="ECO:0000256" key="2">
    <source>
        <dbReference type="ARBA" id="ARBA00008864"/>
    </source>
</evidence>
<dbReference type="InParanoid" id="A0A7R8YSA0"/>
<keyword evidence="11" id="KW-1185">Reference proteome</keyword>
<organism evidence="10 11">
    <name type="scientific">Hermetia illucens</name>
    <name type="common">Black soldier fly</name>
    <dbReference type="NCBI Taxonomy" id="343691"/>
    <lineage>
        <taxon>Eukaryota</taxon>
        <taxon>Metazoa</taxon>
        <taxon>Ecdysozoa</taxon>
        <taxon>Arthropoda</taxon>
        <taxon>Hexapoda</taxon>
        <taxon>Insecta</taxon>
        <taxon>Pterygota</taxon>
        <taxon>Neoptera</taxon>
        <taxon>Endopterygota</taxon>
        <taxon>Diptera</taxon>
        <taxon>Brachycera</taxon>
        <taxon>Stratiomyomorpha</taxon>
        <taxon>Stratiomyidae</taxon>
        <taxon>Hermetiinae</taxon>
        <taxon>Hermetia</taxon>
    </lineage>
</organism>
<evidence type="ECO:0000256" key="6">
    <source>
        <dbReference type="ARBA" id="ARBA00023242"/>
    </source>
</evidence>
<dbReference type="GO" id="GO:0005634">
    <property type="term" value="C:nucleus"/>
    <property type="evidence" value="ECO:0007669"/>
    <property type="project" value="UniProtKB-SubCell"/>
</dbReference>
<comment type="subcellular location">
    <subcellularLocation>
        <location evidence="1">Nucleus</location>
    </subcellularLocation>
</comment>
<dbReference type="Proteomes" id="UP000594454">
    <property type="component" value="Chromosome 2"/>
</dbReference>
<dbReference type="InterPro" id="IPR038398">
    <property type="entry name" value="NCD2_sf"/>
</dbReference>
<evidence type="ECO:0008006" key="12">
    <source>
        <dbReference type="Google" id="ProtNLM"/>
    </source>
</evidence>
<dbReference type="PANTHER" id="PTHR12623:SF10">
    <property type="entry name" value="NGFI-A-BINDING PROTEIN HOMOLOG"/>
    <property type="match status" value="1"/>
</dbReference>
<dbReference type="OrthoDB" id="10028556at2759"/>
<feature type="region of interest" description="Disordered" evidence="7">
    <location>
        <begin position="278"/>
        <end position="298"/>
    </location>
</feature>
<reference evidence="10 11" key="1">
    <citation type="submission" date="2020-11" db="EMBL/GenBank/DDBJ databases">
        <authorList>
            <person name="Wallbank WR R."/>
            <person name="Pardo Diaz C."/>
            <person name="Kozak K."/>
            <person name="Martin S."/>
            <person name="Jiggins C."/>
            <person name="Moest M."/>
            <person name="Warren A I."/>
            <person name="Generalovic N T."/>
            <person name="Byers J.R.P. K."/>
            <person name="Montejo-Kovacevich G."/>
            <person name="Yen C E."/>
        </authorList>
    </citation>
    <scope>NUCLEOTIDE SEQUENCE [LARGE SCALE GENOMIC DNA]</scope>
</reference>
<dbReference type="GO" id="GO:0003712">
    <property type="term" value="F:transcription coregulator activity"/>
    <property type="evidence" value="ECO:0007669"/>
    <property type="project" value="InterPro"/>
</dbReference>
<dbReference type="InterPro" id="IPR006989">
    <property type="entry name" value="NAB_co-repressor_dom"/>
</dbReference>
<dbReference type="OMA" id="TCDEHEF"/>
<feature type="domain" description="Nab N-terminal" evidence="8">
    <location>
        <begin position="115"/>
        <end position="192"/>
    </location>
</feature>
<dbReference type="Pfam" id="PF04904">
    <property type="entry name" value="SAM_NCD1"/>
    <property type="match status" value="1"/>
</dbReference>
<gene>
    <name evidence="10" type="ORF">HERILL_LOCUS6326</name>
</gene>
<protein>
    <recommendedName>
        <fullName evidence="12">NGFI-A-binding protein homolog</fullName>
    </recommendedName>
</protein>
<feature type="compositionally biased region" description="Low complexity" evidence="7">
    <location>
        <begin position="81"/>
        <end position="92"/>
    </location>
</feature>
<evidence type="ECO:0000313" key="11">
    <source>
        <dbReference type="Proteomes" id="UP000594454"/>
    </source>
</evidence>
<dbReference type="FunFam" id="1.20.120.2010:FF:000001">
    <property type="entry name" value="NGFI-A-binding protein 1 isoform X1"/>
    <property type="match status" value="1"/>
</dbReference>
<dbReference type="Gene3D" id="1.20.120.2010">
    <property type="entry name" value="NAB conserved domain 2"/>
    <property type="match status" value="1"/>
</dbReference>
<keyword evidence="4" id="KW-0805">Transcription regulation</keyword>
<proteinExistence type="inferred from homology"/>
<evidence type="ECO:0000256" key="1">
    <source>
        <dbReference type="ARBA" id="ARBA00004123"/>
    </source>
</evidence>
<feature type="region of interest" description="Disordered" evidence="7">
    <location>
        <begin position="396"/>
        <end position="419"/>
    </location>
</feature>
<dbReference type="PANTHER" id="PTHR12623">
    <property type="entry name" value="NGFI-A BINDING PROTEIN"/>
    <property type="match status" value="1"/>
</dbReference>
<feature type="domain" description="NAB co-repressor" evidence="9">
    <location>
        <begin position="261"/>
        <end position="385"/>
    </location>
</feature>
<accession>A0A7R8YSA0</accession>
<keyword evidence="5" id="KW-0804">Transcription</keyword>
<keyword evidence="3" id="KW-0678">Repressor</keyword>
<dbReference type="InterPro" id="IPR039040">
    <property type="entry name" value="NAB_fam"/>
</dbReference>
<name>A0A7R8YSA0_HERIL</name>
<evidence type="ECO:0000256" key="4">
    <source>
        <dbReference type="ARBA" id="ARBA00023015"/>
    </source>
</evidence>
<feature type="compositionally biased region" description="Polar residues" evidence="7">
    <location>
        <begin position="475"/>
        <end position="490"/>
    </location>
</feature>
<comment type="similarity">
    <text evidence="2">Belongs to the NAB family.</text>
</comment>